<dbReference type="AlphaFoldDB" id="A0A5E4Q9Q9"/>
<dbReference type="EMBL" id="FZQP02001759">
    <property type="protein sequence ID" value="VVC93727.1"/>
    <property type="molecule type" value="Genomic_DNA"/>
</dbReference>
<feature type="domain" description="BEACH" evidence="1">
    <location>
        <begin position="34"/>
        <end position="153"/>
    </location>
</feature>
<dbReference type="InterPro" id="IPR050865">
    <property type="entry name" value="BEACH_Domain"/>
</dbReference>
<dbReference type="Gene3D" id="1.10.1540.10">
    <property type="entry name" value="BEACH domain"/>
    <property type="match status" value="1"/>
</dbReference>
<keyword evidence="3" id="KW-1185">Reference proteome</keyword>
<dbReference type="Proteomes" id="UP000324832">
    <property type="component" value="Unassembled WGS sequence"/>
</dbReference>
<organism evidence="2 3">
    <name type="scientific">Leptidea sinapis</name>
    <dbReference type="NCBI Taxonomy" id="189913"/>
    <lineage>
        <taxon>Eukaryota</taxon>
        <taxon>Metazoa</taxon>
        <taxon>Ecdysozoa</taxon>
        <taxon>Arthropoda</taxon>
        <taxon>Hexapoda</taxon>
        <taxon>Insecta</taxon>
        <taxon>Pterygota</taxon>
        <taxon>Neoptera</taxon>
        <taxon>Endopterygota</taxon>
        <taxon>Lepidoptera</taxon>
        <taxon>Glossata</taxon>
        <taxon>Ditrysia</taxon>
        <taxon>Papilionoidea</taxon>
        <taxon>Pieridae</taxon>
        <taxon>Dismorphiinae</taxon>
        <taxon>Leptidea</taxon>
    </lineage>
</organism>
<sequence length="153" mass="17292">MCVFSRPSRAHLLSFESPSERNSFLSQLVATHPHIKAEPESLSDAMNAWRNGLITNWEYLMILNGLAGRSYNDLMQYPVMPFVIADYSSKILDLTDPATFRDLSKPVAVQNKKREQHYINTYNRDARAAARCCPVLRITSPHSTPTPAACYTT</sequence>
<dbReference type="InterPro" id="IPR000409">
    <property type="entry name" value="BEACH_dom"/>
</dbReference>
<proteinExistence type="predicted"/>
<evidence type="ECO:0000313" key="3">
    <source>
        <dbReference type="Proteomes" id="UP000324832"/>
    </source>
</evidence>
<gene>
    <name evidence="2" type="ORF">LSINAPIS_LOCUS5856</name>
</gene>
<dbReference type="PROSITE" id="PS50197">
    <property type="entry name" value="BEACH"/>
    <property type="match status" value="1"/>
</dbReference>
<evidence type="ECO:0000259" key="1">
    <source>
        <dbReference type="PROSITE" id="PS50197"/>
    </source>
</evidence>
<dbReference type="InterPro" id="IPR036372">
    <property type="entry name" value="BEACH_dom_sf"/>
</dbReference>
<protein>
    <recommendedName>
        <fullName evidence="1">BEACH domain-containing protein</fullName>
    </recommendedName>
</protein>
<reference evidence="2 3" key="1">
    <citation type="submission" date="2017-07" db="EMBL/GenBank/DDBJ databases">
        <authorList>
            <person name="Talla V."/>
            <person name="Backstrom N."/>
        </authorList>
    </citation>
    <scope>NUCLEOTIDE SEQUENCE [LARGE SCALE GENOMIC DNA]</scope>
</reference>
<dbReference type="SMART" id="SM01026">
    <property type="entry name" value="Beach"/>
    <property type="match status" value="1"/>
</dbReference>
<name>A0A5E4Q9Q9_9NEOP</name>
<evidence type="ECO:0000313" key="2">
    <source>
        <dbReference type="EMBL" id="VVC93727.1"/>
    </source>
</evidence>
<accession>A0A5E4Q9Q9</accession>
<dbReference type="Pfam" id="PF02138">
    <property type="entry name" value="Beach"/>
    <property type="match status" value="1"/>
</dbReference>
<dbReference type="PANTHER" id="PTHR13743:SF86">
    <property type="entry name" value="LYSOSOMAL-TRAFFICKING REGULATOR"/>
    <property type="match status" value="1"/>
</dbReference>
<dbReference type="SUPFAM" id="SSF81837">
    <property type="entry name" value="BEACH domain"/>
    <property type="match status" value="1"/>
</dbReference>
<dbReference type="PANTHER" id="PTHR13743">
    <property type="entry name" value="BEIGE/BEACH-RELATED"/>
    <property type="match status" value="1"/>
</dbReference>